<protein>
    <submittedName>
        <fullName evidence="1">Uncharacterized protein</fullName>
    </submittedName>
</protein>
<organism evidence="1 2">
    <name type="scientific">Ponticoccus litoralis</name>
    <dbReference type="NCBI Taxonomy" id="422297"/>
    <lineage>
        <taxon>Bacteria</taxon>
        <taxon>Pseudomonadati</taxon>
        <taxon>Pseudomonadota</taxon>
        <taxon>Alphaproteobacteria</taxon>
        <taxon>Rhodobacterales</taxon>
        <taxon>Roseobacteraceae</taxon>
        <taxon>Ponticoccus</taxon>
    </lineage>
</organism>
<dbReference type="RefSeq" id="WP_347165154.1">
    <property type="nucleotide sequence ID" value="NZ_JBDNCH010000002.1"/>
</dbReference>
<name>A0AAW9SIN1_9RHOB</name>
<comment type="caution">
    <text evidence="1">The sequence shown here is derived from an EMBL/GenBank/DDBJ whole genome shotgun (WGS) entry which is preliminary data.</text>
</comment>
<reference evidence="1 2" key="1">
    <citation type="submission" date="2024-05" db="EMBL/GenBank/DDBJ databases">
        <title>Genome sequence of Ponticoccus litoralis KCCM 90028.</title>
        <authorList>
            <person name="Kim J.M."/>
            <person name="Lee J.K."/>
            <person name="Choi B.J."/>
            <person name="Bayburt H."/>
            <person name="Baek J.H."/>
            <person name="Jeon C.O."/>
        </authorList>
    </citation>
    <scope>NUCLEOTIDE SEQUENCE [LARGE SCALE GENOMIC DNA]</scope>
    <source>
        <strain evidence="1 2">KCCM 90028</strain>
    </source>
</reference>
<accession>A0AAW9SIN1</accession>
<evidence type="ECO:0000313" key="2">
    <source>
        <dbReference type="Proteomes" id="UP001428774"/>
    </source>
</evidence>
<sequence>MPGLPTVEIVNEASPSGFTRINEADFDTSTMTLREGEDATSTMNLTREAIDAMEKEEVREILDAHGAEYDARTGIEKLRELAKQVVFVDL</sequence>
<keyword evidence="2" id="KW-1185">Reference proteome</keyword>
<evidence type="ECO:0000313" key="1">
    <source>
        <dbReference type="EMBL" id="MEN9060010.1"/>
    </source>
</evidence>
<dbReference type="Proteomes" id="UP001428774">
    <property type="component" value="Unassembled WGS sequence"/>
</dbReference>
<dbReference type="EMBL" id="JBDNCH010000002">
    <property type="protein sequence ID" value="MEN9060010.1"/>
    <property type="molecule type" value="Genomic_DNA"/>
</dbReference>
<dbReference type="AlphaFoldDB" id="A0AAW9SIN1"/>
<proteinExistence type="predicted"/>
<gene>
    <name evidence="1" type="ORF">ABFB10_02130</name>
</gene>